<sequence length="123" mass="13563">MYLSAKLLSSLFLLWRLGAADKHHYCACVTRKGGPINVPATLKINRECSNALVLAQDNGQYWYGGHTPGPRHAGIFLSLPDKSKRLDGDYMHNLCKAAGAPDSACFNCDFYQEDEDGGILCQR</sequence>
<proteinExistence type="predicted"/>
<dbReference type="EMBL" id="FP929116">
    <property type="protein sequence ID" value="CBX93826.1"/>
    <property type="molecule type" value="Genomic_DNA"/>
</dbReference>
<feature type="signal peptide" evidence="1">
    <location>
        <begin position="1"/>
        <end position="20"/>
    </location>
</feature>
<dbReference type="GeneID" id="13284406"/>
<keyword evidence="3" id="KW-1185">Reference proteome</keyword>
<evidence type="ECO:0000313" key="3">
    <source>
        <dbReference type="Proteomes" id="UP000002668"/>
    </source>
</evidence>
<evidence type="ECO:0000256" key="1">
    <source>
        <dbReference type="SAM" id="SignalP"/>
    </source>
</evidence>
<dbReference type="Proteomes" id="UP000002668">
    <property type="component" value="Genome"/>
</dbReference>
<name>E4ZRH9_LEPMJ</name>
<keyword evidence="1" id="KW-0732">Signal</keyword>
<protein>
    <submittedName>
        <fullName evidence="2">Predicted protein</fullName>
    </submittedName>
</protein>
<organism evidence="3">
    <name type="scientific">Leptosphaeria maculans (strain JN3 / isolate v23.1.3 / race Av1-4-5-6-7-8)</name>
    <name type="common">Blackleg fungus</name>
    <name type="synonym">Phoma lingam</name>
    <dbReference type="NCBI Taxonomy" id="985895"/>
    <lineage>
        <taxon>Eukaryota</taxon>
        <taxon>Fungi</taxon>
        <taxon>Dikarya</taxon>
        <taxon>Ascomycota</taxon>
        <taxon>Pezizomycotina</taxon>
        <taxon>Dothideomycetes</taxon>
        <taxon>Pleosporomycetidae</taxon>
        <taxon>Pleosporales</taxon>
        <taxon>Pleosporineae</taxon>
        <taxon>Leptosphaeriaceae</taxon>
        <taxon>Plenodomus</taxon>
        <taxon>Plenodomus lingam/Leptosphaeria maculans species complex</taxon>
    </lineage>
</organism>
<dbReference type="RefSeq" id="XP_003837266.1">
    <property type="nucleotide sequence ID" value="XM_003837218.1"/>
</dbReference>
<feature type="chain" id="PRO_5003193119" evidence="1">
    <location>
        <begin position="21"/>
        <end position="123"/>
    </location>
</feature>
<dbReference type="AlphaFoldDB" id="E4ZRH9"/>
<gene>
    <name evidence="2" type="ORF">LEMA_P035000.1</name>
</gene>
<accession>E4ZRH9</accession>
<evidence type="ECO:0000313" key="2">
    <source>
        <dbReference type="EMBL" id="CBX93826.1"/>
    </source>
</evidence>
<dbReference type="InParanoid" id="E4ZRH9"/>
<dbReference type="VEuPathDB" id="FungiDB:LEMA_P035000.1"/>
<reference evidence="3" key="1">
    <citation type="journal article" date="2011" name="Nat. Commun.">
        <title>Effector diversification within compartments of the Leptosphaeria maculans genome affected by Repeat-Induced Point mutations.</title>
        <authorList>
            <person name="Rouxel T."/>
            <person name="Grandaubert J."/>
            <person name="Hane J.K."/>
            <person name="Hoede C."/>
            <person name="van de Wouw A.P."/>
            <person name="Couloux A."/>
            <person name="Dominguez V."/>
            <person name="Anthouard V."/>
            <person name="Bally P."/>
            <person name="Bourras S."/>
            <person name="Cozijnsen A.J."/>
            <person name="Ciuffetti L.M."/>
            <person name="Degrave A."/>
            <person name="Dilmaghani A."/>
            <person name="Duret L."/>
            <person name="Fudal I."/>
            <person name="Goodwin S.B."/>
            <person name="Gout L."/>
            <person name="Glaser N."/>
            <person name="Linglin J."/>
            <person name="Kema G.H.J."/>
            <person name="Lapalu N."/>
            <person name="Lawrence C.B."/>
            <person name="May K."/>
            <person name="Meyer M."/>
            <person name="Ollivier B."/>
            <person name="Poulain J."/>
            <person name="Schoch C.L."/>
            <person name="Simon A."/>
            <person name="Spatafora J.W."/>
            <person name="Stachowiak A."/>
            <person name="Turgeon B.G."/>
            <person name="Tyler B.M."/>
            <person name="Vincent D."/>
            <person name="Weissenbach J."/>
            <person name="Amselem J."/>
            <person name="Quesneville H."/>
            <person name="Oliver R.P."/>
            <person name="Wincker P."/>
            <person name="Balesdent M.-H."/>
            <person name="Howlett B.J."/>
        </authorList>
    </citation>
    <scope>NUCLEOTIDE SEQUENCE [LARGE SCALE GENOMIC DNA]</scope>
    <source>
        <strain evidence="3">JN3 / isolate v23.1.3 / race Av1-4-5-6-7-8</strain>
    </source>
</reference>
<dbReference type="HOGENOM" id="CLU_162135_0_0_1"/>